<proteinExistence type="predicted"/>
<dbReference type="AlphaFoldDB" id="A0A1V4I0W7"/>
<organism evidence="1 2">
    <name type="scientific">Nitrobacter vulgaris</name>
    <dbReference type="NCBI Taxonomy" id="29421"/>
    <lineage>
        <taxon>Bacteria</taxon>
        <taxon>Pseudomonadati</taxon>
        <taxon>Pseudomonadota</taxon>
        <taxon>Alphaproteobacteria</taxon>
        <taxon>Hyphomicrobiales</taxon>
        <taxon>Nitrobacteraceae</taxon>
        <taxon>Nitrobacter</taxon>
    </lineage>
</organism>
<reference evidence="1 2" key="1">
    <citation type="submission" date="2017-02" db="EMBL/GenBank/DDBJ databases">
        <title>Genome sequence of the nitrite-oxidizing bacterium Nitrobacter vulgaris strain Ab1.</title>
        <authorList>
            <person name="Mellbye B.L."/>
            <person name="Davis E.W."/>
            <person name="Spieck E."/>
            <person name="Chang J.H."/>
            <person name="Bottomley P.J."/>
            <person name="Sayavedra-Soto L.A."/>
        </authorList>
    </citation>
    <scope>NUCLEOTIDE SEQUENCE [LARGE SCALE GENOMIC DNA]</scope>
    <source>
        <strain evidence="1 2">Ab1</strain>
    </source>
</reference>
<dbReference type="RefSeq" id="WP_079445943.1">
    <property type="nucleotide sequence ID" value="NZ_JAVDPZ010000036.1"/>
</dbReference>
<evidence type="ECO:0000313" key="1">
    <source>
        <dbReference type="EMBL" id="OPH83867.1"/>
    </source>
</evidence>
<evidence type="ECO:0000313" key="2">
    <source>
        <dbReference type="Proteomes" id="UP000189940"/>
    </source>
</evidence>
<dbReference type="OrthoDB" id="9773738at2"/>
<dbReference type="EMBL" id="MWPQ01000021">
    <property type="protein sequence ID" value="OPH83867.1"/>
    <property type="molecule type" value="Genomic_DNA"/>
</dbReference>
<name>A0A1V4I0W7_NITVU</name>
<dbReference type="Proteomes" id="UP000189940">
    <property type="component" value="Unassembled WGS sequence"/>
</dbReference>
<keyword evidence="2" id="KW-1185">Reference proteome</keyword>
<dbReference type="STRING" id="29421.B2M20_04780"/>
<sequence>MKMHMLSGGRLRTRRSAYITGAAEGDTIELSVFRAAQACPGQRPVRYRLRSLIADNTEARWRKVRHPWLGGPRRLTMYLATLD</sequence>
<accession>A0A1V4I0W7</accession>
<comment type="caution">
    <text evidence="1">The sequence shown here is derived from an EMBL/GenBank/DDBJ whole genome shotgun (WGS) entry which is preliminary data.</text>
</comment>
<gene>
    <name evidence="1" type="ORF">B2M20_04780</name>
</gene>
<protein>
    <submittedName>
        <fullName evidence="1">Uncharacterized protein</fullName>
    </submittedName>
</protein>